<reference evidence="1 2" key="1">
    <citation type="journal article" date="2021" name="Int. J. Syst. Evol. Microbiol.">
        <title>&lt;i&gt;Pectobacterium quasiaquaticum&lt;/i&gt; sp. nov., isolated from waterways.</title>
        <authorList>
            <person name="Ben Moussa H."/>
            <person name="Pedron J."/>
            <person name="Bertrand C."/>
            <person name="Hecquet A."/>
            <person name="Barny M.A."/>
        </authorList>
    </citation>
    <scope>NUCLEOTIDE SEQUENCE [LARGE SCALE GENOMIC DNA]</scope>
    <source>
        <strain evidence="1 2">A477-S1-J17</strain>
    </source>
</reference>
<name>A0A9Q2ICT7_9GAMM</name>
<dbReference type="Proteomes" id="UP000806577">
    <property type="component" value="Chromosome"/>
</dbReference>
<gene>
    <name evidence="1" type="ORF">IG609_007055</name>
</gene>
<dbReference type="EMBL" id="CP065177">
    <property type="protein sequence ID" value="URG50264.1"/>
    <property type="molecule type" value="Genomic_DNA"/>
</dbReference>
<accession>A0A9Q2ICT7</accession>
<evidence type="ECO:0000313" key="2">
    <source>
        <dbReference type="Proteomes" id="UP000806577"/>
    </source>
</evidence>
<dbReference type="AlphaFoldDB" id="A0A9Q2ICT7"/>
<dbReference type="KEGG" id="pqu:IG609_007055"/>
<dbReference type="RefSeq" id="WP_193397932.1">
    <property type="nucleotide sequence ID" value="NZ_CP065177.1"/>
</dbReference>
<proteinExistence type="predicted"/>
<sequence>MGEVESNRVSVKERTKWTDAVKDLRHSGLMSKVNIPNLSQLGKIDAVKLKDLVDKLFHEGYQPRKVIFLNKDRFFVAQDFSTGEDLYSLPKGTKVSYAYRMQHPDGRTYPVPYVGYKYAILLFYINYLDGKTGPNSLGITDDLFNTMIRSAKIICEKHSSLYREVNDESLNGYDDTSLIQQAVTNIRRNKI</sequence>
<protein>
    <submittedName>
        <fullName evidence="1">Uncharacterized protein</fullName>
    </submittedName>
</protein>
<evidence type="ECO:0000313" key="1">
    <source>
        <dbReference type="EMBL" id="URG50264.1"/>
    </source>
</evidence>
<keyword evidence="2" id="KW-1185">Reference proteome</keyword>
<organism evidence="1 2">
    <name type="scientific">Pectobacterium quasiaquaticum</name>
    <dbReference type="NCBI Taxonomy" id="2774015"/>
    <lineage>
        <taxon>Bacteria</taxon>
        <taxon>Pseudomonadati</taxon>
        <taxon>Pseudomonadota</taxon>
        <taxon>Gammaproteobacteria</taxon>
        <taxon>Enterobacterales</taxon>
        <taxon>Pectobacteriaceae</taxon>
        <taxon>Pectobacterium</taxon>
    </lineage>
</organism>